<evidence type="ECO:0000256" key="1">
    <source>
        <dbReference type="SAM" id="SignalP"/>
    </source>
</evidence>
<dbReference type="GO" id="GO:0006974">
    <property type="term" value="P:DNA damage response"/>
    <property type="evidence" value="ECO:0007669"/>
    <property type="project" value="TreeGrafter"/>
</dbReference>
<comment type="caution">
    <text evidence="2">The sequence shown here is derived from an EMBL/GenBank/DDBJ whole genome shotgun (WGS) entry which is preliminary data.</text>
</comment>
<dbReference type="Pfam" id="PF04402">
    <property type="entry name" value="SIMPL"/>
    <property type="match status" value="1"/>
</dbReference>
<dbReference type="PANTHER" id="PTHR34387:SF2">
    <property type="entry name" value="SLR1258 PROTEIN"/>
    <property type="match status" value="1"/>
</dbReference>
<feature type="signal peptide" evidence="1">
    <location>
        <begin position="1"/>
        <end position="35"/>
    </location>
</feature>
<name>A0A6B0Z1D2_9CHLR</name>
<dbReference type="Gene3D" id="3.30.70.2970">
    <property type="entry name" value="Protein of unknown function (DUF541), domain 2"/>
    <property type="match status" value="1"/>
</dbReference>
<gene>
    <name evidence="2" type="ORF">F4Y42_18505</name>
</gene>
<keyword evidence="1" id="KW-0732">Signal</keyword>
<feature type="chain" id="PRO_5025633733" evidence="1">
    <location>
        <begin position="36"/>
        <end position="257"/>
    </location>
</feature>
<evidence type="ECO:0000313" key="2">
    <source>
        <dbReference type="EMBL" id="MXY95438.1"/>
    </source>
</evidence>
<protein>
    <submittedName>
        <fullName evidence="2">DUF541 domain-containing protein</fullName>
    </submittedName>
</protein>
<accession>A0A6B0Z1D2</accession>
<dbReference type="EMBL" id="VXRG01000152">
    <property type="protein sequence ID" value="MXY95438.1"/>
    <property type="molecule type" value="Genomic_DNA"/>
</dbReference>
<organism evidence="2">
    <name type="scientific">Caldilineaceae bacterium SB0664_bin_27</name>
    <dbReference type="NCBI Taxonomy" id="2605260"/>
    <lineage>
        <taxon>Bacteria</taxon>
        <taxon>Bacillati</taxon>
        <taxon>Chloroflexota</taxon>
        <taxon>Caldilineae</taxon>
        <taxon>Caldilineales</taxon>
        <taxon>Caldilineaceae</taxon>
    </lineage>
</organism>
<proteinExistence type="predicted"/>
<reference evidence="2" key="1">
    <citation type="submission" date="2019-09" db="EMBL/GenBank/DDBJ databases">
        <title>Characterisation of the sponge microbiome using genome-centric metagenomics.</title>
        <authorList>
            <person name="Engelberts J.P."/>
            <person name="Robbins S.J."/>
            <person name="De Goeij J.M."/>
            <person name="Aranda M."/>
            <person name="Bell S.C."/>
            <person name="Webster N.S."/>
        </authorList>
    </citation>
    <scope>NUCLEOTIDE SEQUENCE</scope>
    <source>
        <strain evidence="2">SB0664_bin_27</strain>
    </source>
</reference>
<dbReference type="PANTHER" id="PTHR34387">
    <property type="entry name" value="SLR1258 PROTEIN"/>
    <property type="match status" value="1"/>
</dbReference>
<dbReference type="InterPro" id="IPR007497">
    <property type="entry name" value="SIMPL/DUF541"/>
</dbReference>
<dbReference type="InterPro" id="IPR052022">
    <property type="entry name" value="26kDa_periplasmic_antigen"/>
</dbReference>
<dbReference type="AlphaFoldDB" id="A0A6B0Z1D2"/>
<sequence>MKEKFLANATVGLVATLTLVLIAAFIIGSASPAPAAMARAETLSAQSSHSVTVVGEGTVNIEPDIATASIGVEVVRSTVRDASVAAQSIMEDVQAALLSQNIDETDIQTRHFSIFAERFGPGGLLNEDEVRYRVSNTVTITIRDLESIGDVLDAAIESGANNIYGVDFSLADPALVESEARAKAVADAFDKAVELADIIGVGVGDVMGISEIIGQGGGFFGGNFSRMAAAEMGGGSGHISPGELSLTMQLQITYELR</sequence>
<dbReference type="Gene3D" id="3.30.110.170">
    <property type="entry name" value="Protein of unknown function (DUF541), domain 1"/>
    <property type="match status" value="1"/>
</dbReference>